<dbReference type="Proteomes" id="UP001204000">
    <property type="component" value="Unassembled WGS sequence"/>
</dbReference>
<dbReference type="Pfam" id="PF03583">
    <property type="entry name" value="LIP"/>
    <property type="match status" value="1"/>
</dbReference>
<gene>
    <name evidence="1" type="ORF">M5J20_02355</name>
</gene>
<dbReference type="Gene3D" id="1.10.260.130">
    <property type="match status" value="1"/>
</dbReference>
<dbReference type="EMBL" id="JAMFTQ010000002">
    <property type="protein sequence ID" value="MCP1387034.1"/>
    <property type="molecule type" value="Genomic_DNA"/>
</dbReference>
<dbReference type="Gene3D" id="3.40.50.1820">
    <property type="entry name" value="alpha/beta hydrolase"/>
    <property type="match status" value="1"/>
</dbReference>
<evidence type="ECO:0000313" key="1">
    <source>
        <dbReference type="EMBL" id="MCP1387034.1"/>
    </source>
</evidence>
<dbReference type="SUPFAM" id="SSF53474">
    <property type="entry name" value="alpha/beta-Hydrolases"/>
    <property type="match status" value="1"/>
</dbReference>
<sequence>MWTEAARTSLGLAADLVHLRPRTDPDFGAATWLTGVRPGALLAAAEIRPVGLSGRCNPAEAWRIDYATSDRKSRILSATGAVFRSRTPWRGKGPQPTIAFAPSTQGVAPHCDPSYSCTVGARVRRNPLDAIAAYEQPAINLLVAHGANVVLTDYPRDPEDNVQLYCDHVSAARALADAVRAAEALGVGAENLGLWGFSQGGGAVGAWLEQPEYAPELQPLAAMVGAPPADLTAMLDHVDGAMASIVILYAVAGMMASDPAIAAEITPHLSPEGLEAVLFDARVCAAGAVVVRPWAKTRRWTTSGISMAQLIDDLPKTSEFLAANTLGTRRPLRIPTRLWASRYDDLVPHATVEKLALSWGRELETRRLPRVLGRTGTNHFGPYFQHLGRDAEWLLRQLGR</sequence>
<protein>
    <submittedName>
        <fullName evidence="1">Lipase family protein</fullName>
    </submittedName>
</protein>
<dbReference type="RefSeq" id="WP_253575982.1">
    <property type="nucleotide sequence ID" value="NZ_JAMFTQ010000002.1"/>
</dbReference>
<dbReference type="InterPro" id="IPR029058">
    <property type="entry name" value="AB_hydrolase_fold"/>
</dbReference>
<name>A0ABT1FZ50_9CORY</name>
<keyword evidence="2" id="KW-1185">Reference proteome</keyword>
<dbReference type="PANTHER" id="PTHR34853">
    <property type="match status" value="1"/>
</dbReference>
<proteinExistence type="predicted"/>
<comment type="caution">
    <text evidence="1">The sequence shown here is derived from an EMBL/GenBank/DDBJ whole genome shotgun (WGS) entry which is preliminary data.</text>
</comment>
<dbReference type="InterPro" id="IPR005152">
    <property type="entry name" value="Lipase_secreted"/>
</dbReference>
<accession>A0ABT1FZ50</accession>
<evidence type="ECO:0000313" key="2">
    <source>
        <dbReference type="Proteomes" id="UP001204000"/>
    </source>
</evidence>
<organism evidence="1 2">
    <name type="scientific">Corynebacterium stercoris</name>
    <dbReference type="NCBI Taxonomy" id="2943490"/>
    <lineage>
        <taxon>Bacteria</taxon>
        <taxon>Bacillati</taxon>
        <taxon>Actinomycetota</taxon>
        <taxon>Actinomycetes</taxon>
        <taxon>Mycobacteriales</taxon>
        <taxon>Corynebacteriaceae</taxon>
        <taxon>Corynebacterium</taxon>
    </lineage>
</organism>
<reference evidence="1" key="1">
    <citation type="submission" date="2022-05" db="EMBL/GenBank/DDBJ databases">
        <title>Corynebacterium sp. TA-R-1 sp. nov., isolated from human feces.</title>
        <authorList>
            <person name="Shamsuzzaman M."/>
            <person name="Dahal R.H."/>
        </authorList>
    </citation>
    <scope>NUCLEOTIDE SEQUENCE</scope>
    <source>
        <strain evidence="1">TA-R-1</strain>
    </source>
</reference>
<dbReference type="PANTHER" id="PTHR34853:SF1">
    <property type="entry name" value="LIPASE 5"/>
    <property type="match status" value="1"/>
</dbReference>
<dbReference type="PIRSF" id="PIRSF029171">
    <property type="entry name" value="Esterase_LipA"/>
    <property type="match status" value="1"/>
</dbReference>